<accession>A0ABP8RHG3</accession>
<keyword evidence="5" id="KW-1185">Reference proteome</keyword>
<evidence type="ECO:0000256" key="2">
    <source>
        <dbReference type="ARBA" id="ARBA00022840"/>
    </source>
</evidence>
<dbReference type="SUPFAM" id="SSF52540">
    <property type="entry name" value="P-loop containing nucleoside triphosphate hydrolases"/>
    <property type="match status" value="1"/>
</dbReference>
<proteinExistence type="predicted"/>
<evidence type="ECO:0000313" key="4">
    <source>
        <dbReference type="EMBL" id="GAA4538507.1"/>
    </source>
</evidence>
<evidence type="ECO:0000313" key="5">
    <source>
        <dbReference type="Proteomes" id="UP001501598"/>
    </source>
</evidence>
<evidence type="ECO:0000256" key="1">
    <source>
        <dbReference type="ARBA" id="ARBA00022741"/>
    </source>
</evidence>
<keyword evidence="2" id="KW-0067">ATP-binding</keyword>
<dbReference type="InterPro" id="IPR041664">
    <property type="entry name" value="AAA_16"/>
</dbReference>
<evidence type="ECO:0000259" key="3">
    <source>
        <dbReference type="Pfam" id="PF13191"/>
    </source>
</evidence>
<sequence length="1010" mass="104975">MGTLQSARLVGRDAALATIGAALADALDGAGGLLLVTGEPGIGKSAVLAEQARRAAMSGVRVLRGVGWEGAGAPPYWLWTQVLRDLDPAATGLFEHATTRGDAAEGRFRLFEAVRTALAAAAPLLVVLDDLQWVDDDELRFLELLSRGLTAERVLLLGAHRDGEAGPSLRALAASTSALPLAGLDVDGVAALMAVVAGPVPDAGLAAAVRERCGGNPFFVRELTRLLVASGSWSAAAVAEGHAVPAGVRDTLRMRLALLSPACLGLLELAAVAGLDVDPALLAEVGPDDLMAVPVLLEEAEHARVLVATDRRWRFAHDLYRETVLADVAPARRAELHSVVGDAMLALSAGGADPAAVGGAARLAAHFVAAGPAAAQQALHWSVLAAQEATARLGHSDAARHYTTALGLLRDVEAAPARRVELLLGLADARARAGEPDATREAYLRAAALARRCADPAALAAAALGIAALGARSGTDDPVGVGLLEETAGLLAHGDHAALRSRVLSALARAVFHSAPEQALARARAAAAEAVDVAGGDPAALAHALLARHDVMWAAGTGSMRLPILDELLVAAERAADQDLTAEAVLLRAGALIEQGNPDGVAELGHYVRLAARLGHAKGRWGALSRRATLAELSGRVEEATAASAEALELGRAIGLPDADGVFSTLRGSLWALGGPLAPIADFLPAADPLWPMYPLMEAWHHVCSGDRAAAAAAIRGFSVRVLPDAYDLEIAAAAAVVFSAVGSTEQRERVHRLLVPHSGLHVVVGGCAAYHGAVDHHLGTLEVALGRTAAAIEHFTSAITQHDRLGTAAWAELSRTALEQLRAAEPARDAFRLVDGMWRLTFDGREVHLPDAKGLGDIATLLAAPGRPVHVFTLLGREAPATGADPVLDRRAVADYRRRLAELDAEIAESDGGGAARTERAERATAERDALIAELRAATGLGGRARRLGDETERARKTVTARIRDALRRIERVHPELASHLRDGVHTGTTCSYAPVTPRRWAGPPGVTG</sequence>
<organism evidence="4 5">
    <name type="scientific">Pseudonocardia xishanensis</name>
    <dbReference type="NCBI Taxonomy" id="630995"/>
    <lineage>
        <taxon>Bacteria</taxon>
        <taxon>Bacillati</taxon>
        <taxon>Actinomycetota</taxon>
        <taxon>Actinomycetes</taxon>
        <taxon>Pseudonocardiales</taxon>
        <taxon>Pseudonocardiaceae</taxon>
        <taxon>Pseudonocardia</taxon>
    </lineage>
</organism>
<dbReference type="Proteomes" id="UP001501598">
    <property type="component" value="Unassembled WGS sequence"/>
</dbReference>
<reference evidence="5" key="1">
    <citation type="journal article" date="2019" name="Int. J. Syst. Evol. Microbiol.">
        <title>The Global Catalogue of Microorganisms (GCM) 10K type strain sequencing project: providing services to taxonomists for standard genome sequencing and annotation.</title>
        <authorList>
            <consortium name="The Broad Institute Genomics Platform"/>
            <consortium name="The Broad Institute Genome Sequencing Center for Infectious Disease"/>
            <person name="Wu L."/>
            <person name="Ma J."/>
        </authorList>
    </citation>
    <scope>NUCLEOTIDE SEQUENCE [LARGE SCALE GENOMIC DNA]</scope>
    <source>
        <strain evidence="5">JCM 17906</strain>
    </source>
</reference>
<dbReference type="EMBL" id="BAABGT010000013">
    <property type="protein sequence ID" value="GAA4538507.1"/>
    <property type="molecule type" value="Genomic_DNA"/>
</dbReference>
<protein>
    <recommendedName>
        <fullName evidence="3">Orc1-like AAA ATPase domain-containing protein</fullName>
    </recommendedName>
</protein>
<comment type="caution">
    <text evidence="4">The sequence shown here is derived from an EMBL/GenBank/DDBJ whole genome shotgun (WGS) entry which is preliminary data.</text>
</comment>
<dbReference type="Pfam" id="PF13191">
    <property type="entry name" value="AAA_16"/>
    <property type="match status" value="1"/>
</dbReference>
<feature type="domain" description="Orc1-like AAA ATPase" evidence="3">
    <location>
        <begin position="8"/>
        <end position="156"/>
    </location>
</feature>
<dbReference type="RefSeq" id="WP_345412897.1">
    <property type="nucleotide sequence ID" value="NZ_BAABGT010000013.1"/>
</dbReference>
<gene>
    <name evidence="4" type="ORF">GCM10023175_08560</name>
</gene>
<dbReference type="PANTHER" id="PTHR16305:SF35">
    <property type="entry name" value="TRANSCRIPTIONAL ACTIVATOR DOMAIN"/>
    <property type="match status" value="1"/>
</dbReference>
<dbReference type="InterPro" id="IPR027417">
    <property type="entry name" value="P-loop_NTPase"/>
</dbReference>
<keyword evidence="1" id="KW-0547">Nucleotide-binding</keyword>
<dbReference type="Gene3D" id="3.40.50.300">
    <property type="entry name" value="P-loop containing nucleotide triphosphate hydrolases"/>
    <property type="match status" value="1"/>
</dbReference>
<name>A0ABP8RHG3_9PSEU</name>
<dbReference type="PANTHER" id="PTHR16305">
    <property type="entry name" value="TESTICULAR SOLUBLE ADENYLYL CYCLASE"/>
    <property type="match status" value="1"/>
</dbReference>